<proteinExistence type="predicted"/>
<dbReference type="InterPro" id="IPR021853">
    <property type="entry name" value="DUF3460"/>
</dbReference>
<gene>
    <name evidence="1" type="ORF">CARN2_0258</name>
</gene>
<sequence>MPFAVKPYVSEATRFIQSLKVQNPELEAKQKQGRALLWDKPQDPQLREAFDAAEVPQKPYVYGSE</sequence>
<protein>
    <recommendedName>
        <fullName evidence="2">Acetyl-CoA carboxyl transferase</fullName>
    </recommendedName>
</protein>
<reference evidence="1" key="1">
    <citation type="submission" date="2009-10" db="EMBL/GenBank/DDBJ databases">
        <title>Diversity of trophic interactions inside an arsenic-rich microbial ecosystem.</title>
        <authorList>
            <person name="Bertin P.N."/>
            <person name="Heinrich-Salmeron A."/>
            <person name="Pelletier E."/>
            <person name="Goulhen-Chollet F."/>
            <person name="Arsene-Ploetze F."/>
            <person name="Gallien S."/>
            <person name="Calteau A."/>
            <person name="Vallenet D."/>
            <person name="Casiot C."/>
            <person name="Chane-Woon-Ming B."/>
            <person name="Giloteaux L."/>
            <person name="Barakat M."/>
            <person name="Bonnefoy V."/>
            <person name="Bruneel O."/>
            <person name="Chandler M."/>
            <person name="Cleiss J."/>
            <person name="Duran R."/>
            <person name="Elbaz-Poulichet F."/>
            <person name="Fonknechten N."/>
            <person name="Lauga B."/>
            <person name="Mornico D."/>
            <person name="Ortet P."/>
            <person name="Schaeffer C."/>
            <person name="Siguier P."/>
            <person name="Alexander Thil Smith A."/>
            <person name="Van Dorsselaer A."/>
            <person name="Weissenbach J."/>
            <person name="Medigue C."/>
            <person name="Le Paslier D."/>
        </authorList>
    </citation>
    <scope>NUCLEOTIDE SEQUENCE</scope>
</reference>
<evidence type="ECO:0008006" key="2">
    <source>
        <dbReference type="Google" id="ProtNLM"/>
    </source>
</evidence>
<organism evidence="1">
    <name type="scientific">mine drainage metagenome</name>
    <dbReference type="NCBI Taxonomy" id="410659"/>
    <lineage>
        <taxon>unclassified sequences</taxon>
        <taxon>metagenomes</taxon>
        <taxon>ecological metagenomes</taxon>
    </lineage>
</organism>
<dbReference type="Pfam" id="PF11943">
    <property type="entry name" value="DUF3460"/>
    <property type="match status" value="1"/>
</dbReference>
<comment type="caution">
    <text evidence="1">The sequence shown here is derived from an EMBL/GenBank/DDBJ whole genome shotgun (WGS) entry which is preliminary data.</text>
</comment>
<name>E6PVX7_9ZZZZ</name>
<accession>E6PVX7</accession>
<dbReference type="EMBL" id="CABM01000065">
    <property type="protein sequence ID" value="CBH99084.1"/>
    <property type="molecule type" value="Genomic_DNA"/>
</dbReference>
<dbReference type="AlphaFoldDB" id="E6PVX7"/>
<evidence type="ECO:0000313" key="1">
    <source>
        <dbReference type="EMBL" id="CBH99084.1"/>
    </source>
</evidence>